<feature type="non-terminal residue" evidence="1">
    <location>
        <position position="242"/>
    </location>
</feature>
<sequence>MSVRLSLFVIMASMALNVPASAQESVSGRFRVLIPQFLPMNDEDDGFGDKLADRLRDQIDDLNTHAAVSERDINDQIKEFKIKKEDVNCITARQLAAQANHPVVLCAEYSGTKEAYEVQNIKFISVDTGEEYGVDPVMSADKQEEDAARQIVQQFALFVEQQRVAVFCGDYAASQQWEAAMQNCDRALELNPGSNSSRYTRASVLRQQDDLEGALEEVKRLIELDPFHTDALLLGGFLAINL</sequence>
<proteinExistence type="predicted"/>
<feature type="non-terminal residue" evidence="1">
    <location>
        <position position="1"/>
    </location>
</feature>
<reference evidence="1" key="1">
    <citation type="submission" date="2018-05" db="EMBL/GenBank/DDBJ databases">
        <authorList>
            <person name="Lanie J.A."/>
            <person name="Ng W.-L."/>
            <person name="Kazmierczak K.M."/>
            <person name="Andrzejewski T.M."/>
            <person name="Davidsen T.M."/>
            <person name="Wayne K.J."/>
            <person name="Tettelin H."/>
            <person name="Glass J.I."/>
            <person name="Rusch D."/>
            <person name="Podicherti R."/>
            <person name="Tsui H.-C.T."/>
            <person name="Winkler M.E."/>
        </authorList>
    </citation>
    <scope>NUCLEOTIDE SEQUENCE</scope>
</reference>
<accession>A0A382JS04</accession>
<name>A0A382JS04_9ZZZZ</name>
<protein>
    <submittedName>
        <fullName evidence="1">Uncharacterized protein</fullName>
    </submittedName>
</protein>
<dbReference type="EMBL" id="UINC01075892">
    <property type="protein sequence ID" value="SVC14526.1"/>
    <property type="molecule type" value="Genomic_DNA"/>
</dbReference>
<evidence type="ECO:0000313" key="1">
    <source>
        <dbReference type="EMBL" id="SVC14526.1"/>
    </source>
</evidence>
<dbReference type="AlphaFoldDB" id="A0A382JS04"/>
<dbReference type="Gene3D" id="1.25.40.10">
    <property type="entry name" value="Tetratricopeptide repeat domain"/>
    <property type="match status" value="1"/>
</dbReference>
<gene>
    <name evidence="1" type="ORF">METZ01_LOCUS267380</name>
</gene>
<dbReference type="SUPFAM" id="SSF48452">
    <property type="entry name" value="TPR-like"/>
    <property type="match status" value="1"/>
</dbReference>
<dbReference type="InterPro" id="IPR019734">
    <property type="entry name" value="TPR_rpt"/>
</dbReference>
<dbReference type="InterPro" id="IPR011990">
    <property type="entry name" value="TPR-like_helical_dom_sf"/>
</dbReference>
<organism evidence="1">
    <name type="scientific">marine metagenome</name>
    <dbReference type="NCBI Taxonomy" id="408172"/>
    <lineage>
        <taxon>unclassified sequences</taxon>
        <taxon>metagenomes</taxon>
        <taxon>ecological metagenomes</taxon>
    </lineage>
</organism>
<dbReference type="PROSITE" id="PS50005">
    <property type="entry name" value="TPR"/>
    <property type="match status" value="1"/>
</dbReference>